<evidence type="ECO:0000313" key="2">
    <source>
        <dbReference type="Proteomes" id="UP000282454"/>
    </source>
</evidence>
<proteinExistence type="predicted"/>
<comment type="caution">
    <text evidence="1">The sequence shown here is derived from an EMBL/GenBank/DDBJ whole genome shotgun (WGS) entry which is preliminary data.</text>
</comment>
<evidence type="ECO:0000313" key="1">
    <source>
        <dbReference type="EMBL" id="RLK62184.1"/>
    </source>
</evidence>
<dbReference type="Proteomes" id="UP000282454">
    <property type="component" value="Unassembled WGS sequence"/>
</dbReference>
<keyword evidence="2" id="KW-1185">Reference proteome</keyword>
<organism evidence="1 2">
    <name type="scientific">Actinokineospora cianjurensis</name>
    <dbReference type="NCBI Taxonomy" id="585224"/>
    <lineage>
        <taxon>Bacteria</taxon>
        <taxon>Bacillati</taxon>
        <taxon>Actinomycetota</taxon>
        <taxon>Actinomycetes</taxon>
        <taxon>Pseudonocardiales</taxon>
        <taxon>Pseudonocardiaceae</taxon>
        <taxon>Actinokineospora</taxon>
    </lineage>
</organism>
<accession>A0A421BCS8</accession>
<dbReference type="EMBL" id="RCDD01000001">
    <property type="protein sequence ID" value="RLK62184.1"/>
    <property type="molecule type" value="Genomic_DNA"/>
</dbReference>
<sequence length="49" mass="4778">MVCGGVAARVTAATVAGTRVLVMAAAVRICRGDTVTDTLEGRAVGTGTA</sequence>
<gene>
    <name evidence="1" type="ORF">CLV68_2739</name>
</gene>
<dbReference type="AlphaFoldDB" id="A0A421BCS8"/>
<reference evidence="1 2" key="1">
    <citation type="submission" date="2018-10" db="EMBL/GenBank/DDBJ databases">
        <title>Genomic Encyclopedia of Archaeal and Bacterial Type Strains, Phase II (KMG-II): from individual species to whole genera.</title>
        <authorList>
            <person name="Goeker M."/>
        </authorList>
    </citation>
    <scope>NUCLEOTIDE SEQUENCE [LARGE SCALE GENOMIC DNA]</scope>
    <source>
        <strain evidence="1 2">DSM 45657</strain>
    </source>
</reference>
<protein>
    <submittedName>
        <fullName evidence="1">Uncharacterized protein</fullName>
    </submittedName>
</protein>
<name>A0A421BCS8_9PSEU</name>